<feature type="region of interest" description="Disordered" evidence="1">
    <location>
        <begin position="1"/>
        <end position="51"/>
    </location>
</feature>
<dbReference type="AlphaFoldDB" id="A0A4Y1RUQ1"/>
<feature type="compositionally biased region" description="Low complexity" evidence="1">
    <location>
        <begin position="1"/>
        <end position="20"/>
    </location>
</feature>
<dbReference type="EMBL" id="AP019303">
    <property type="protein sequence ID" value="BBH07665.1"/>
    <property type="molecule type" value="Genomic_DNA"/>
</dbReference>
<sequence length="111" mass="11577">LSLSLSLSRDLSLSPPFSSSSPPPRSTATVATGPVGLATSPPSSRDQSPALDRRLSAGNWRFLAGIHQTSSHSISSVSQPNQSSEVSRGVGYPALRQTPYVALVTGVWGDM</sequence>
<feature type="region of interest" description="Disordered" evidence="1">
    <location>
        <begin position="70"/>
        <end position="90"/>
    </location>
</feature>
<protein>
    <submittedName>
        <fullName evidence="2">Organic cation/carnitine transporter 3</fullName>
    </submittedName>
</protein>
<accession>A0A4Y1RUQ1</accession>
<feature type="compositionally biased region" description="Low complexity" evidence="1">
    <location>
        <begin position="70"/>
        <end position="87"/>
    </location>
</feature>
<proteinExistence type="predicted"/>
<gene>
    <name evidence="2" type="ORF">Prudu_019664</name>
</gene>
<reference evidence="2" key="1">
    <citation type="journal article" date="2019" name="Science">
        <title>Mutation of a bHLH transcription factor allowed almond domestication.</title>
        <authorList>
            <person name="Sanchez-Perez R."/>
            <person name="Pavan S."/>
            <person name="Mazzeo R."/>
            <person name="Moldovan C."/>
            <person name="Aiese Cigliano R."/>
            <person name="Del Cueto J."/>
            <person name="Ricciardi F."/>
            <person name="Lotti C."/>
            <person name="Ricciardi L."/>
            <person name="Dicenta F."/>
            <person name="Lopez-Marques R.L."/>
            <person name="Lindberg Moller B."/>
        </authorList>
    </citation>
    <scope>NUCLEOTIDE SEQUENCE</scope>
</reference>
<feature type="non-terminal residue" evidence="2">
    <location>
        <position position="1"/>
    </location>
</feature>
<organism evidence="2">
    <name type="scientific">Prunus dulcis</name>
    <name type="common">Almond</name>
    <name type="synonym">Amygdalus dulcis</name>
    <dbReference type="NCBI Taxonomy" id="3755"/>
    <lineage>
        <taxon>Eukaryota</taxon>
        <taxon>Viridiplantae</taxon>
        <taxon>Streptophyta</taxon>
        <taxon>Embryophyta</taxon>
        <taxon>Tracheophyta</taxon>
        <taxon>Spermatophyta</taxon>
        <taxon>Magnoliopsida</taxon>
        <taxon>eudicotyledons</taxon>
        <taxon>Gunneridae</taxon>
        <taxon>Pentapetalae</taxon>
        <taxon>rosids</taxon>
        <taxon>fabids</taxon>
        <taxon>Rosales</taxon>
        <taxon>Rosaceae</taxon>
        <taxon>Amygdaloideae</taxon>
        <taxon>Amygdaleae</taxon>
        <taxon>Prunus</taxon>
    </lineage>
</organism>
<evidence type="ECO:0000256" key="1">
    <source>
        <dbReference type="SAM" id="MobiDB-lite"/>
    </source>
</evidence>
<name>A0A4Y1RUQ1_PRUDU</name>
<evidence type="ECO:0000313" key="2">
    <source>
        <dbReference type="EMBL" id="BBH07665.1"/>
    </source>
</evidence>